<evidence type="ECO:0000313" key="6">
    <source>
        <dbReference type="EMBL" id="CAF4106336.1"/>
    </source>
</evidence>
<proteinExistence type="predicted"/>
<dbReference type="EMBL" id="CAJOBC010034321">
    <property type="protein sequence ID" value="CAF4106336.1"/>
    <property type="molecule type" value="Genomic_DNA"/>
</dbReference>
<organism evidence="4 7">
    <name type="scientific">Didymodactylos carnosus</name>
    <dbReference type="NCBI Taxonomy" id="1234261"/>
    <lineage>
        <taxon>Eukaryota</taxon>
        <taxon>Metazoa</taxon>
        <taxon>Spiralia</taxon>
        <taxon>Gnathifera</taxon>
        <taxon>Rotifera</taxon>
        <taxon>Eurotatoria</taxon>
        <taxon>Bdelloidea</taxon>
        <taxon>Philodinida</taxon>
        <taxon>Philodinidae</taxon>
        <taxon>Didymodactylos</taxon>
    </lineage>
</organism>
<comment type="caution">
    <text evidence="4">The sequence shown here is derived from an EMBL/GenBank/DDBJ whole genome shotgun (WGS) entry which is preliminary data.</text>
</comment>
<evidence type="ECO:0000313" key="3">
    <source>
        <dbReference type="EMBL" id="CAF0999141.1"/>
    </source>
</evidence>
<keyword evidence="2" id="KW-0472">Membrane</keyword>
<dbReference type="Proteomes" id="UP000663829">
    <property type="component" value="Unassembled WGS sequence"/>
</dbReference>
<evidence type="ECO:0000256" key="2">
    <source>
        <dbReference type="SAM" id="Phobius"/>
    </source>
</evidence>
<dbReference type="Proteomes" id="UP000682733">
    <property type="component" value="Unassembled WGS sequence"/>
</dbReference>
<dbReference type="EMBL" id="CAJOBA010006284">
    <property type="protein sequence ID" value="CAF3768668.1"/>
    <property type="molecule type" value="Genomic_DNA"/>
</dbReference>
<gene>
    <name evidence="4" type="ORF">GPM918_LOCUS28204</name>
    <name evidence="3" type="ORF">OVA965_LOCUS14468</name>
    <name evidence="6" type="ORF">SRO942_LOCUS28680</name>
    <name evidence="5" type="ORF">TMI583_LOCUS14472</name>
</gene>
<dbReference type="AlphaFoldDB" id="A0A815DCE3"/>
<dbReference type="EMBL" id="CAJNOK010006276">
    <property type="protein sequence ID" value="CAF0999141.1"/>
    <property type="molecule type" value="Genomic_DNA"/>
</dbReference>
<evidence type="ECO:0000313" key="5">
    <source>
        <dbReference type="EMBL" id="CAF3768668.1"/>
    </source>
</evidence>
<keyword evidence="7" id="KW-1185">Reference proteome</keyword>
<accession>A0A815DCE3</accession>
<keyword evidence="2" id="KW-1133">Transmembrane helix</keyword>
<evidence type="ECO:0000313" key="4">
    <source>
        <dbReference type="EMBL" id="CAF1294444.1"/>
    </source>
</evidence>
<protein>
    <submittedName>
        <fullName evidence="4">Uncharacterized protein</fullName>
    </submittedName>
</protein>
<keyword evidence="2" id="KW-0812">Transmembrane</keyword>
<feature type="transmembrane region" description="Helical" evidence="2">
    <location>
        <begin position="239"/>
        <end position="260"/>
    </location>
</feature>
<name>A0A815DCE3_9BILA</name>
<dbReference type="Proteomes" id="UP000681722">
    <property type="component" value="Unassembled WGS sequence"/>
</dbReference>
<feature type="region of interest" description="Disordered" evidence="1">
    <location>
        <begin position="274"/>
        <end position="300"/>
    </location>
</feature>
<sequence>MMGVGDDDGSVRVNSNGAYLHISIWKAELEILTYHGMSIFQVEAILRFFSRSTHWRHLNMRFVTLETTNNNHTYQIIYDTSTSSTQAIISFLPNAQNLSKSKKVPRNSIVVKLCEQLQIRTTFRCNTTISDNMIEYSYIVIYKEQCYEIDWIHTSAFLRIISVIKTRNDWITLLKEWITLSKLRNLTIIEEQKQFITMNLQTSTQIYLTTQLTNTANIIKFESSSKSPFLNFHSTTVRYIVVVLISIVCLMNVVFCCTLMRQNRSSLFSISRSKLKNPQPDDTSEYNISPTGSNMNTPPALILDEPSTPTYLFRSTTKH</sequence>
<dbReference type="Proteomes" id="UP000677228">
    <property type="component" value="Unassembled WGS sequence"/>
</dbReference>
<evidence type="ECO:0000256" key="1">
    <source>
        <dbReference type="SAM" id="MobiDB-lite"/>
    </source>
</evidence>
<evidence type="ECO:0000313" key="7">
    <source>
        <dbReference type="Proteomes" id="UP000663829"/>
    </source>
</evidence>
<dbReference type="EMBL" id="CAJNOQ010012200">
    <property type="protein sequence ID" value="CAF1294444.1"/>
    <property type="molecule type" value="Genomic_DNA"/>
</dbReference>
<feature type="compositionally biased region" description="Polar residues" evidence="1">
    <location>
        <begin position="285"/>
        <end position="297"/>
    </location>
</feature>
<reference evidence="4" key="1">
    <citation type="submission" date="2021-02" db="EMBL/GenBank/DDBJ databases">
        <authorList>
            <person name="Nowell W R."/>
        </authorList>
    </citation>
    <scope>NUCLEOTIDE SEQUENCE</scope>
</reference>